<feature type="transmembrane region" description="Helical" evidence="8">
    <location>
        <begin position="352"/>
        <end position="370"/>
    </location>
</feature>
<feature type="transmembrane region" description="Helical" evidence="8">
    <location>
        <begin position="293"/>
        <end position="312"/>
    </location>
</feature>
<dbReference type="AlphaFoldDB" id="A0A2M7T953"/>
<evidence type="ECO:0000313" key="11">
    <source>
        <dbReference type="Proteomes" id="UP000230956"/>
    </source>
</evidence>
<proteinExistence type="inferred from homology"/>
<evidence type="ECO:0000256" key="7">
    <source>
        <dbReference type="ARBA" id="ARBA00023136"/>
    </source>
</evidence>
<evidence type="ECO:0000256" key="4">
    <source>
        <dbReference type="ARBA" id="ARBA00022475"/>
    </source>
</evidence>
<name>A0A2M7T953_9ACTN</name>
<comment type="subcellular location">
    <subcellularLocation>
        <location evidence="1 8">Cell membrane</location>
        <topology evidence="1 8">Multi-pass membrane protein</topology>
    </subcellularLocation>
</comment>
<dbReference type="PROSITE" id="PS51012">
    <property type="entry name" value="ABC_TM2"/>
    <property type="match status" value="1"/>
</dbReference>
<dbReference type="InterPro" id="IPR000412">
    <property type="entry name" value="ABC_2_transport"/>
</dbReference>
<evidence type="ECO:0000259" key="9">
    <source>
        <dbReference type="PROSITE" id="PS51012"/>
    </source>
</evidence>
<gene>
    <name evidence="10" type="ORF">COY37_03370</name>
</gene>
<dbReference type="GO" id="GO:0140359">
    <property type="term" value="F:ABC-type transporter activity"/>
    <property type="evidence" value="ECO:0007669"/>
    <property type="project" value="InterPro"/>
</dbReference>
<evidence type="ECO:0000256" key="5">
    <source>
        <dbReference type="ARBA" id="ARBA00022692"/>
    </source>
</evidence>
<feature type="domain" description="ABC transmembrane type-2" evidence="9">
    <location>
        <begin position="144"/>
        <end position="373"/>
    </location>
</feature>
<feature type="transmembrane region" description="Helical" evidence="8">
    <location>
        <begin position="260"/>
        <end position="281"/>
    </location>
</feature>
<feature type="transmembrane region" description="Helical" evidence="8">
    <location>
        <begin position="21"/>
        <end position="40"/>
    </location>
</feature>
<dbReference type="GO" id="GO:0043190">
    <property type="term" value="C:ATP-binding cassette (ABC) transporter complex"/>
    <property type="evidence" value="ECO:0007669"/>
    <property type="project" value="InterPro"/>
</dbReference>
<protein>
    <recommendedName>
        <fullName evidence="8">Transport permease protein</fullName>
    </recommendedName>
</protein>
<comment type="caution">
    <text evidence="10">The sequence shown here is derived from an EMBL/GenBank/DDBJ whole genome shotgun (WGS) entry which is preliminary data.</text>
</comment>
<feature type="transmembrane region" description="Helical" evidence="8">
    <location>
        <begin position="318"/>
        <end position="340"/>
    </location>
</feature>
<dbReference type="InterPro" id="IPR047817">
    <property type="entry name" value="ABC2_TM_bact-type"/>
</dbReference>
<dbReference type="Gene3D" id="3.40.1710.10">
    <property type="entry name" value="abc type-2 transporter like domain"/>
    <property type="match status" value="1"/>
</dbReference>
<evidence type="ECO:0000256" key="3">
    <source>
        <dbReference type="ARBA" id="ARBA00022448"/>
    </source>
</evidence>
<dbReference type="PRINTS" id="PR00164">
    <property type="entry name" value="ABC2TRNSPORT"/>
</dbReference>
<dbReference type="RefSeq" id="WP_286679319.1">
    <property type="nucleotide sequence ID" value="NZ_MNXI01000143.1"/>
</dbReference>
<keyword evidence="4 8" id="KW-1003">Cell membrane</keyword>
<keyword evidence="7 8" id="KW-0472">Membrane</keyword>
<accession>A0A2M7T953</accession>
<organism evidence="10 11">
    <name type="scientific">Candidatus Aquicultor secundus</name>
    <dbReference type="NCBI Taxonomy" id="1973895"/>
    <lineage>
        <taxon>Bacteria</taxon>
        <taxon>Bacillati</taxon>
        <taxon>Actinomycetota</taxon>
        <taxon>Candidatus Aquicultoria</taxon>
        <taxon>Candidatus Aquicultorales</taxon>
        <taxon>Candidatus Aquicultoraceae</taxon>
        <taxon>Candidatus Aquicultor</taxon>
    </lineage>
</organism>
<reference evidence="11" key="1">
    <citation type="submission" date="2017-09" db="EMBL/GenBank/DDBJ databases">
        <title>Depth-based differentiation of microbial function through sediment-hosted aquifers and enrichment of novel symbionts in the deep terrestrial subsurface.</title>
        <authorList>
            <person name="Probst A.J."/>
            <person name="Ladd B."/>
            <person name="Jarett J.K."/>
            <person name="Geller-Mcgrath D.E."/>
            <person name="Sieber C.M.K."/>
            <person name="Emerson J.B."/>
            <person name="Anantharaman K."/>
            <person name="Thomas B.C."/>
            <person name="Malmstrom R."/>
            <person name="Stieglmeier M."/>
            <person name="Klingl A."/>
            <person name="Woyke T."/>
            <person name="Ryan C.M."/>
            <person name="Banfield J.F."/>
        </authorList>
    </citation>
    <scope>NUCLEOTIDE SEQUENCE [LARGE SCALE GENOMIC DNA]</scope>
</reference>
<evidence type="ECO:0000313" key="10">
    <source>
        <dbReference type="EMBL" id="PIZ40667.1"/>
    </source>
</evidence>
<sequence length="376" mass="42326">MKRVLMLAKKEIIQLLRDKRMLPLVFVAPLLQLILFGYVVQTEVKDIGIVLVDHDRTAESKVIAEKFTNAGYFRIEKRVESESSMPGLIRADKATLGVIIPQGYQRTIKAGRTAEIMLVIDGSDANTGVQAQQYASRIIAARSQEIMQRKLSAMKAITARIATVEPRVRVWYNPDLKSVNYMVPGLIGLILTIITTIITSVAIVKERERGTLEQLIVTPVKRWELIMGKVLPFVTIAFIEVGLIMAVGMLWFKVPFRGNIFLLLALCLAFLFTTVGQGLFVSTISRTQHQAQMTAWFFMMPAMMLSGFIFPIENMPKAIQLLTYVIPLRYFLVIVRGIFLKGVGMEALWDQVLVLSLLGVLIFGVSVLRFQKRFAD</sequence>
<dbReference type="InterPro" id="IPR051449">
    <property type="entry name" value="ABC-2_transporter_component"/>
</dbReference>
<dbReference type="Proteomes" id="UP000230956">
    <property type="component" value="Unassembled WGS sequence"/>
</dbReference>
<dbReference type="InterPro" id="IPR013525">
    <property type="entry name" value="ABC2_TM"/>
</dbReference>
<dbReference type="Pfam" id="PF12698">
    <property type="entry name" value="ABC2_membrane_3"/>
    <property type="match status" value="1"/>
</dbReference>
<dbReference type="PANTHER" id="PTHR30294:SF29">
    <property type="entry name" value="MULTIDRUG ABC TRANSPORTER PERMEASE YBHS-RELATED"/>
    <property type="match status" value="1"/>
</dbReference>
<keyword evidence="3 8" id="KW-0813">Transport</keyword>
<evidence type="ECO:0000256" key="2">
    <source>
        <dbReference type="ARBA" id="ARBA00007783"/>
    </source>
</evidence>
<feature type="transmembrane region" description="Helical" evidence="8">
    <location>
        <begin position="230"/>
        <end position="254"/>
    </location>
</feature>
<dbReference type="PANTHER" id="PTHR30294">
    <property type="entry name" value="MEMBRANE COMPONENT OF ABC TRANSPORTER YHHJ-RELATED"/>
    <property type="match status" value="1"/>
</dbReference>
<keyword evidence="6 8" id="KW-1133">Transmembrane helix</keyword>
<keyword evidence="5 8" id="KW-0812">Transmembrane</keyword>
<evidence type="ECO:0000256" key="6">
    <source>
        <dbReference type="ARBA" id="ARBA00022989"/>
    </source>
</evidence>
<evidence type="ECO:0000256" key="8">
    <source>
        <dbReference type="RuleBase" id="RU361157"/>
    </source>
</evidence>
<feature type="transmembrane region" description="Helical" evidence="8">
    <location>
        <begin position="181"/>
        <end position="204"/>
    </location>
</feature>
<dbReference type="EMBL" id="PFNG01000084">
    <property type="protein sequence ID" value="PIZ40667.1"/>
    <property type="molecule type" value="Genomic_DNA"/>
</dbReference>
<evidence type="ECO:0000256" key="1">
    <source>
        <dbReference type="ARBA" id="ARBA00004651"/>
    </source>
</evidence>
<comment type="similarity">
    <text evidence="2 8">Belongs to the ABC-2 integral membrane protein family.</text>
</comment>